<dbReference type="SUPFAM" id="SSF52218">
    <property type="entry name" value="Flavoproteins"/>
    <property type="match status" value="1"/>
</dbReference>
<dbReference type="InterPro" id="IPR026816">
    <property type="entry name" value="Flavodoxin_dom"/>
</dbReference>
<dbReference type="Pfam" id="PF12724">
    <property type="entry name" value="Flavodoxin_5"/>
    <property type="match status" value="1"/>
</dbReference>
<dbReference type="OrthoDB" id="2146857at2"/>
<name>V8C7J4_9HELI</name>
<dbReference type="EMBL" id="AZJI01000006">
    <property type="protein sequence ID" value="ETD23022.1"/>
    <property type="molecule type" value="Genomic_DNA"/>
</dbReference>
<evidence type="ECO:0000313" key="3">
    <source>
        <dbReference type="Proteomes" id="UP000018731"/>
    </source>
</evidence>
<dbReference type="AlphaFoldDB" id="V8C7J4"/>
<dbReference type="STRING" id="1357400.HMPREF2086_01469"/>
<dbReference type="InterPro" id="IPR029039">
    <property type="entry name" value="Flavoprotein-like_sf"/>
</dbReference>
<protein>
    <recommendedName>
        <fullName evidence="1">Flavodoxin domain-containing protein</fullName>
    </recommendedName>
</protein>
<sequence length="210" mass="23370">MENNHINSPNYINIPNNSQKSILIVYKSKYGATKDYVKWLEKALADRQIACDICQVDKTPTQDFCGYGAVVFAGGIYGGELSIAKSLKDFARHLTEGQKATPIPNKLATPKLHCILIGLSSPLAPHQSTLDKNFTPSEQESIEFHFLQGRLDFGKLDSVDRERMNAYREMLRARASRTSEQEALLENDAVDFASKDSLKCVIDSLVAKGE</sequence>
<dbReference type="Proteomes" id="UP000018731">
    <property type="component" value="Unassembled WGS sequence"/>
</dbReference>
<dbReference type="Gene3D" id="3.40.50.360">
    <property type="match status" value="1"/>
</dbReference>
<proteinExistence type="predicted"/>
<keyword evidence="3" id="KW-1185">Reference proteome</keyword>
<dbReference type="PATRIC" id="fig|1357400.3.peg.1963"/>
<evidence type="ECO:0000313" key="2">
    <source>
        <dbReference type="EMBL" id="ETD23022.1"/>
    </source>
</evidence>
<dbReference type="HOGENOM" id="CLU_108839_0_0_7"/>
<dbReference type="eggNOG" id="COG4635">
    <property type="taxonomic scope" value="Bacteria"/>
</dbReference>
<accession>V8C7J4</accession>
<reference evidence="2 3" key="1">
    <citation type="journal article" date="2014" name="Genome Announc.">
        <title>Draft genome sequences of six enterohepatic helicobacter species isolated from humans and one from rhesus macaques.</title>
        <authorList>
            <person name="Shen Z."/>
            <person name="Sheh A."/>
            <person name="Young S.K."/>
            <person name="Abouelliel A."/>
            <person name="Ward D.V."/>
            <person name="Earl A.M."/>
            <person name="Fox J.G."/>
        </authorList>
    </citation>
    <scope>NUCLEOTIDE SEQUENCE [LARGE SCALE GENOMIC DNA]</scope>
    <source>
        <strain evidence="2 3">MIT 99-5501</strain>
    </source>
</reference>
<dbReference type="RefSeq" id="WP_023928204.1">
    <property type="nucleotide sequence ID" value="NZ_KI669455.1"/>
</dbReference>
<gene>
    <name evidence="2" type="ORF">HMPREF2086_01469</name>
</gene>
<organism evidence="2 3">
    <name type="scientific">Helicobacter macacae MIT 99-5501</name>
    <dbReference type="NCBI Taxonomy" id="1357400"/>
    <lineage>
        <taxon>Bacteria</taxon>
        <taxon>Pseudomonadati</taxon>
        <taxon>Campylobacterota</taxon>
        <taxon>Epsilonproteobacteria</taxon>
        <taxon>Campylobacterales</taxon>
        <taxon>Helicobacteraceae</taxon>
        <taxon>Helicobacter</taxon>
    </lineage>
</organism>
<comment type="caution">
    <text evidence="2">The sequence shown here is derived from an EMBL/GenBank/DDBJ whole genome shotgun (WGS) entry which is preliminary data.</text>
</comment>
<feature type="domain" description="Flavodoxin" evidence="1">
    <location>
        <begin position="23"/>
        <end position="171"/>
    </location>
</feature>
<evidence type="ECO:0000259" key="1">
    <source>
        <dbReference type="Pfam" id="PF12724"/>
    </source>
</evidence>